<dbReference type="AlphaFoldDB" id="A0A920CQ31"/>
<proteinExistence type="predicted"/>
<protein>
    <recommendedName>
        <fullName evidence="3">DUF4259 domain-containing protein</fullName>
    </recommendedName>
</protein>
<accession>A0A920CQ31</accession>
<dbReference type="Proteomes" id="UP000682811">
    <property type="component" value="Unassembled WGS sequence"/>
</dbReference>
<evidence type="ECO:0000313" key="2">
    <source>
        <dbReference type="Proteomes" id="UP000682811"/>
    </source>
</evidence>
<dbReference type="EMBL" id="BORT01000001">
    <property type="protein sequence ID" value="GIO45579.1"/>
    <property type="molecule type" value="Genomic_DNA"/>
</dbReference>
<sequence>MGSWGYKALESDEGLDVVDFLQDYIQNHLHSNHLKLPEIVTVMKDRGFFGENFDDIDFFFDNSAMALAELYVMYLDNGKLYDAEDEFGKVNSFTADEESLKFILRCLTDIRDEVPDADGMREIVELRRDSESWTEWKSNLEFLIHRFEQEIASLSQ</sequence>
<gene>
    <name evidence="1" type="ORF">J34TS1_03440</name>
</gene>
<organism evidence="1 2">
    <name type="scientific">Paenibacillus azoreducens</name>
    <dbReference type="NCBI Taxonomy" id="116718"/>
    <lineage>
        <taxon>Bacteria</taxon>
        <taxon>Bacillati</taxon>
        <taxon>Bacillota</taxon>
        <taxon>Bacilli</taxon>
        <taxon>Bacillales</taxon>
        <taxon>Paenibacillaceae</taxon>
        <taxon>Paenibacillus</taxon>
    </lineage>
</organism>
<keyword evidence="2" id="KW-1185">Reference proteome</keyword>
<comment type="caution">
    <text evidence="1">The sequence shown here is derived from an EMBL/GenBank/DDBJ whole genome shotgun (WGS) entry which is preliminary data.</text>
</comment>
<name>A0A920CQ31_9BACL</name>
<evidence type="ECO:0000313" key="1">
    <source>
        <dbReference type="EMBL" id="GIO45579.1"/>
    </source>
</evidence>
<reference evidence="1 2" key="1">
    <citation type="submission" date="2021-03" db="EMBL/GenBank/DDBJ databases">
        <title>Antimicrobial resistance genes in bacteria isolated from Japanese honey, and their potential for conferring macrolide and lincosamide resistance in the American foulbrood pathogen Paenibacillus larvae.</title>
        <authorList>
            <person name="Okamoto M."/>
            <person name="Kumagai M."/>
            <person name="Kanamori H."/>
            <person name="Takamatsu D."/>
        </authorList>
    </citation>
    <scope>NUCLEOTIDE SEQUENCE [LARGE SCALE GENOMIC DNA]</scope>
    <source>
        <strain evidence="1 2">J34TS1</strain>
    </source>
</reference>
<evidence type="ECO:0008006" key="3">
    <source>
        <dbReference type="Google" id="ProtNLM"/>
    </source>
</evidence>